<organism evidence="5 6">
    <name type="scientific">Calocera cornea HHB12733</name>
    <dbReference type="NCBI Taxonomy" id="1353952"/>
    <lineage>
        <taxon>Eukaryota</taxon>
        <taxon>Fungi</taxon>
        <taxon>Dikarya</taxon>
        <taxon>Basidiomycota</taxon>
        <taxon>Agaricomycotina</taxon>
        <taxon>Dacrymycetes</taxon>
        <taxon>Dacrymycetales</taxon>
        <taxon>Dacrymycetaceae</taxon>
        <taxon>Calocera</taxon>
    </lineage>
</organism>
<dbReference type="SUPFAM" id="SSF51735">
    <property type="entry name" value="NAD(P)-binding Rossmann-fold domains"/>
    <property type="match status" value="1"/>
</dbReference>
<dbReference type="PROSITE" id="PS00061">
    <property type="entry name" value="ADH_SHORT"/>
    <property type="match status" value="1"/>
</dbReference>
<dbReference type="Gene3D" id="3.40.50.720">
    <property type="entry name" value="NAD(P)-binding Rossmann-like Domain"/>
    <property type="match status" value="1"/>
</dbReference>
<evidence type="ECO:0000256" key="2">
    <source>
        <dbReference type="ARBA" id="ARBA00022857"/>
    </source>
</evidence>
<dbReference type="PRINTS" id="PR00080">
    <property type="entry name" value="SDRFAMILY"/>
</dbReference>
<evidence type="ECO:0000256" key="3">
    <source>
        <dbReference type="ARBA" id="ARBA00023002"/>
    </source>
</evidence>
<name>A0A165IAQ8_9BASI</name>
<dbReference type="InterPro" id="IPR036291">
    <property type="entry name" value="NAD(P)-bd_dom_sf"/>
</dbReference>
<reference evidence="5 6" key="1">
    <citation type="journal article" date="2016" name="Mol. Biol. Evol.">
        <title>Comparative Genomics of Early-Diverging Mushroom-Forming Fungi Provides Insights into the Origins of Lignocellulose Decay Capabilities.</title>
        <authorList>
            <person name="Nagy L.G."/>
            <person name="Riley R."/>
            <person name="Tritt A."/>
            <person name="Adam C."/>
            <person name="Daum C."/>
            <person name="Floudas D."/>
            <person name="Sun H."/>
            <person name="Yadav J.S."/>
            <person name="Pangilinan J."/>
            <person name="Larsson K.H."/>
            <person name="Matsuura K."/>
            <person name="Barry K."/>
            <person name="Labutti K."/>
            <person name="Kuo R."/>
            <person name="Ohm R.A."/>
            <person name="Bhattacharya S.S."/>
            <person name="Shirouzu T."/>
            <person name="Yoshinaga Y."/>
            <person name="Martin F.M."/>
            <person name="Grigoriev I.V."/>
            <person name="Hibbett D.S."/>
        </authorList>
    </citation>
    <scope>NUCLEOTIDE SEQUENCE [LARGE SCALE GENOMIC DNA]</scope>
    <source>
        <strain evidence="5 6">HHB12733</strain>
    </source>
</reference>
<dbReference type="InParanoid" id="A0A165IAQ8"/>
<dbReference type="GO" id="GO:0016491">
    <property type="term" value="F:oxidoreductase activity"/>
    <property type="evidence" value="ECO:0007669"/>
    <property type="project" value="UniProtKB-KW"/>
</dbReference>
<dbReference type="AlphaFoldDB" id="A0A165IAQ8"/>
<keyword evidence="2" id="KW-0521">NADP</keyword>
<evidence type="ECO:0000256" key="4">
    <source>
        <dbReference type="RuleBase" id="RU000363"/>
    </source>
</evidence>
<comment type="similarity">
    <text evidence="1 4">Belongs to the short-chain dehydrogenases/reductases (SDR) family.</text>
</comment>
<dbReference type="OrthoDB" id="1933717at2759"/>
<dbReference type="InterPro" id="IPR020904">
    <property type="entry name" value="Sc_DH/Rdtase_CS"/>
</dbReference>
<dbReference type="PANTHER" id="PTHR43963:SF6">
    <property type="entry name" value="CHAIN DEHYDROGENASE FAMILY PROTEIN, PUTATIVE (AFU_ORTHOLOGUE AFUA_3G15350)-RELATED"/>
    <property type="match status" value="1"/>
</dbReference>
<evidence type="ECO:0000313" key="5">
    <source>
        <dbReference type="EMBL" id="KZT60333.1"/>
    </source>
</evidence>
<accession>A0A165IAQ8</accession>
<keyword evidence="3" id="KW-0560">Oxidoreductase</keyword>
<evidence type="ECO:0000256" key="1">
    <source>
        <dbReference type="ARBA" id="ARBA00006484"/>
    </source>
</evidence>
<protein>
    <submittedName>
        <fullName evidence="5">NAD(P)-binding protein</fullName>
    </submittedName>
</protein>
<dbReference type="InterPro" id="IPR002347">
    <property type="entry name" value="SDR_fam"/>
</dbReference>
<dbReference type="Proteomes" id="UP000076842">
    <property type="component" value="Unassembled WGS sequence"/>
</dbReference>
<keyword evidence="6" id="KW-1185">Reference proteome</keyword>
<dbReference type="EMBL" id="KV423932">
    <property type="protein sequence ID" value="KZT60333.1"/>
    <property type="molecule type" value="Genomic_DNA"/>
</dbReference>
<dbReference type="Pfam" id="PF00106">
    <property type="entry name" value="adh_short"/>
    <property type="match status" value="1"/>
</dbReference>
<dbReference type="PANTHER" id="PTHR43963">
    <property type="entry name" value="CARBONYL REDUCTASE 1-RELATED"/>
    <property type="match status" value="1"/>
</dbReference>
<gene>
    <name evidence="5" type="ORF">CALCODRAFT_492683</name>
</gene>
<proteinExistence type="inferred from homology"/>
<dbReference type="PRINTS" id="PR00081">
    <property type="entry name" value="GDHRDH"/>
</dbReference>
<evidence type="ECO:0000313" key="6">
    <source>
        <dbReference type="Proteomes" id="UP000076842"/>
    </source>
</evidence>
<dbReference type="STRING" id="1353952.A0A165IAQ8"/>
<sequence length="250" mass="27138">MLKTTQEPLTLYLTARQPALGTAAVEEIDRSGLLSKSRSQLLFHQLDITDRQSVKAFAAHLEATHGQIDVLVNNAGVASKGSAFDSHIVKQTLDVNYYGTQRVTNALLPLIKPEGGRIACVSSFMGQLHNIPGRALRRQFADPDLTHHQLDQLMSKFIQDVSAGTYQSKGWPGSAYAVSKVAMTALTMIYAREHPGMLINAADPGYVKTDMAPGGQSTPEQGAFTPTLLAIGDIGDSSGMFFRDCYPVEW</sequence>